<feature type="signal peptide" evidence="1">
    <location>
        <begin position="1"/>
        <end position="22"/>
    </location>
</feature>
<dbReference type="RefSeq" id="WP_264983230.1">
    <property type="nucleotide sequence ID" value="NZ_AP026708.1"/>
</dbReference>
<dbReference type="InterPro" id="IPR007461">
    <property type="entry name" value="Ysc84_actin-binding"/>
</dbReference>
<name>A0ABM8AP78_9BACT</name>
<dbReference type="EMBL" id="AP026708">
    <property type="protein sequence ID" value="BDQ33175.1"/>
    <property type="molecule type" value="Genomic_DNA"/>
</dbReference>
<protein>
    <recommendedName>
        <fullName evidence="2">Ysc84 actin-binding domain-containing protein</fullName>
    </recommendedName>
</protein>
<feature type="chain" id="PRO_5045350566" description="Ysc84 actin-binding domain-containing protein" evidence="1">
    <location>
        <begin position="23"/>
        <end position="250"/>
    </location>
</feature>
<evidence type="ECO:0000313" key="3">
    <source>
        <dbReference type="EMBL" id="BDQ33175.1"/>
    </source>
</evidence>
<sequence>MDVRHRYAWTVVLSLFLLSGCAARTTGVKETDTATARDLVVEAEQVLAKYLADPGGEALKPLLSRAKGMMIIPSAGEFGFLLTIGGGRGLLLANTDGGWTGPVFMARSSLGWGWQAGGYSRTGLVLFMHEDDVRYVMETGFVFKGHADLVIFNCDDEYGRSPEFRESGDVYFVGEKAGLFAGVAFDTGGYSDRPTLNEALSGVPGGDPETVLYTVGARPEAAARLRELIAGAALEGATTKEKDGTEVPSD</sequence>
<accession>A0ABM8AP78</accession>
<dbReference type="Proteomes" id="UP001061361">
    <property type="component" value="Chromosome"/>
</dbReference>
<evidence type="ECO:0000313" key="4">
    <source>
        <dbReference type="Proteomes" id="UP001061361"/>
    </source>
</evidence>
<dbReference type="CDD" id="cd11524">
    <property type="entry name" value="SYLF"/>
    <property type="match status" value="1"/>
</dbReference>
<dbReference type="Pfam" id="PF04366">
    <property type="entry name" value="Ysc84"/>
    <property type="match status" value="1"/>
</dbReference>
<organism evidence="3 4">
    <name type="scientific">Pseudodesulfovibrio portus</name>
    <dbReference type="NCBI Taxonomy" id="231439"/>
    <lineage>
        <taxon>Bacteria</taxon>
        <taxon>Pseudomonadati</taxon>
        <taxon>Thermodesulfobacteriota</taxon>
        <taxon>Desulfovibrionia</taxon>
        <taxon>Desulfovibrionales</taxon>
        <taxon>Desulfovibrionaceae</taxon>
    </lineage>
</organism>
<keyword evidence="1" id="KW-0732">Signal</keyword>
<feature type="domain" description="Ysc84 actin-binding" evidence="2">
    <location>
        <begin position="109"/>
        <end position="230"/>
    </location>
</feature>
<dbReference type="PROSITE" id="PS51257">
    <property type="entry name" value="PROKAR_LIPOPROTEIN"/>
    <property type="match status" value="1"/>
</dbReference>
<keyword evidence="4" id="KW-1185">Reference proteome</keyword>
<reference evidence="3" key="1">
    <citation type="submission" date="2022-08" db="EMBL/GenBank/DDBJ databases">
        <title>Genome Sequence of the sulphate-reducing bacterium, Pseudodesulfovibrio portus JCM14722.</title>
        <authorList>
            <person name="Kondo R."/>
            <person name="Kataoka T."/>
        </authorList>
    </citation>
    <scope>NUCLEOTIDE SEQUENCE</scope>
    <source>
        <strain evidence="3">JCM 14722</strain>
    </source>
</reference>
<gene>
    <name evidence="3" type="ORF">JCM14722_07170</name>
</gene>
<evidence type="ECO:0000259" key="2">
    <source>
        <dbReference type="Pfam" id="PF04366"/>
    </source>
</evidence>
<proteinExistence type="predicted"/>
<evidence type="ECO:0000256" key="1">
    <source>
        <dbReference type="SAM" id="SignalP"/>
    </source>
</evidence>